<dbReference type="EMBL" id="JAUCMX010000011">
    <property type="protein sequence ID" value="KAK3531456.1"/>
    <property type="molecule type" value="Genomic_DNA"/>
</dbReference>
<protein>
    <recommendedName>
        <fullName evidence="7">HMG box domain-containing protein</fullName>
    </recommendedName>
</protein>
<feature type="compositionally biased region" description="Low complexity" evidence="5">
    <location>
        <begin position="751"/>
        <end position="762"/>
    </location>
</feature>
<dbReference type="InterPro" id="IPR051365">
    <property type="entry name" value="TOX_HMG-box_domain"/>
</dbReference>
<dbReference type="PANTHER" id="PTHR45781">
    <property type="entry name" value="AGAP000281-PA"/>
    <property type="match status" value="1"/>
</dbReference>
<dbReference type="InterPro" id="IPR036388">
    <property type="entry name" value="WH-like_DNA-bd_sf"/>
</dbReference>
<evidence type="ECO:0000313" key="8">
    <source>
        <dbReference type="EMBL" id="KAK3531456.1"/>
    </source>
</evidence>
<feature type="region of interest" description="Disordered" evidence="5">
    <location>
        <begin position="37"/>
        <end position="104"/>
    </location>
</feature>
<dbReference type="GO" id="GO:0006357">
    <property type="term" value="P:regulation of transcription by RNA polymerase II"/>
    <property type="evidence" value="ECO:0007669"/>
    <property type="project" value="TreeGrafter"/>
</dbReference>
<keyword evidence="2 4" id="KW-0238">DNA-binding</keyword>
<feature type="signal peptide" evidence="6">
    <location>
        <begin position="1"/>
        <end position="36"/>
    </location>
</feature>
<evidence type="ECO:0000256" key="2">
    <source>
        <dbReference type="ARBA" id="ARBA00023125"/>
    </source>
</evidence>
<feature type="region of interest" description="Disordered" evidence="5">
    <location>
        <begin position="730"/>
        <end position="806"/>
    </location>
</feature>
<organism evidence="8 9">
    <name type="scientific">Hemibagrus guttatus</name>
    <dbReference type="NCBI Taxonomy" id="175788"/>
    <lineage>
        <taxon>Eukaryota</taxon>
        <taxon>Metazoa</taxon>
        <taxon>Chordata</taxon>
        <taxon>Craniata</taxon>
        <taxon>Vertebrata</taxon>
        <taxon>Euteleostomi</taxon>
        <taxon>Actinopterygii</taxon>
        <taxon>Neopterygii</taxon>
        <taxon>Teleostei</taxon>
        <taxon>Ostariophysi</taxon>
        <taxon>Siluriformes</taxon>
        <taxon>Bagridae</taxon>
        <taxon>Hemibagrus</taxon>
    </lineage>
</organism>
<reference evidence="8" key="1">
    <citation type="submission" date="2023-06" db="EMBL/GenBank/DDBJ databases">
        <title>Male Hemibagrus guttatus genome.</title>
        <authorList>
            <person name="Bian C."/>
        </authorList>
    </citation>
    <scope>NUCLEOTIDE SEQUENCE</scope>
    <source>
        <strain evidence="8">Male_cb2023</strain>
        <tissue evidence="8">Muscle</tissue>
    </source>
</reference>
<dbReference type="InterPro" id="IPR009071">
    <property type="entry name" value="HMG_box_dom"/>
</dbReference>
<feature type="compositionally biased region" description="Acidic residues" evidence="5">
    <location>
        <begin position="38"/>
        <end position="103"/>
    </location>
</feature>
<dbReference type="SMART" id="SM00398">
    <property type="entry name" value="HMG"/>
    <property type="match status" value="1"/>
</dbReference>
<dbReference type="GO" id="GO:0005634">
    <property type="term" value="C:nucleus"/>
    <property type="evidence" value="ECO:0007669"/>
    <property type="project" value="UniProtKB-SubCell"/>
</dbReference>
<dbReference type="GO" id="GO:0031490">
    <property type="term" value="F:chromatin DNA binding"/>
    <property type="evidence" value="ECO:0007669"/>
    <property type="project" value="TreeGrafter"/>
</dbReference>
<dbReference type="FunFam" id="1.10.30.10:FF:000005">
    <property type="entry name" value="TOX high mobility group box family member 3"/>
    <property type="match status" value="1"/>
</dbReference>
<feature type="region of interest" description="Disordered" evidence="5">
    <location>
        <begin position="615"/>
        <end position="643"/>
    </location>
</feature>
<feature type="compositionally biased region" description="Basic residues" evidence="5">
    <location>
        <begin position="787"/>
        <end position="797"/>
    </location>
</feature>
<dbReference type="Gene3D" id="1.10.10.10">
    <property type="entry name" value="Winged helix-like DNA-binding domain superfamily/Winged helix DNA-binding domain"/>
    <property type="match status" value="1"/>
</dbReference>
<name>A0AAE0QT63_9TELE</name>
<dbReference type="CDD" id="cd21995">
    <property type="entry name" value="HMG-box_TOX-like"/>
    <property type="match status" value="1"/>
</dbReference>
<dbReference type="InterPro" id="IPR009057">
    <property type="entry name" value="Homeodomain-like_sf"/>
</dbReference>
<feature type="compositionally biased region" description="Polar residues" evidence="5">
    <location>
        <begin position="730"/>
        <end position="743"/>
    </location>
</feature>
<dbReference type="InterPro" id="IPR036910">
    <property type="entry name" value="HMG_box_dom_sf"/>
</dbReference>
<dbReference type="PROSITE" id="PS50118">
    <property type="entry name" value="HMG_BOX_2"/>
    <property type="match status" value="1"/>
</dbReference>
<dbReference type="SUPFAM" id="SSF46689">
    <property type="entry name" value="Homeodomain-like"/>
    <property type="match status" value="1"/>
</dbReference>
<evidence type="ECO:0000256" key="4">
    <source>
        <dbReference type="PROSITE-ProRule" id="PRU00267"/>
    </source>
</evidence>
<proteinExistence type="predicted"/>
<dbReference type="GO" id="GO:0002521">
    <property type="term" value="P:leukocyte differentiation"/>
    <property type="evidence" value="ECO:0007669"/>
    <property type="project" value="TreeGrafter"/>
</dbReference>
<evidence type="ECO:0000256" key="6">
    <source>
        <dbReference type="SAM" id="SignalP"/>
    </source>
</evidence>
<dbReference type="PANTHER" id="PTHR45781:SF4">
    <property type="entry name" value="THYMOCYTE SELECTION-ASSOCIATED HIGH MOBILITY GROUP BOX PROTEIN TOX"/>
    <property type="match status" value="1"/>
</dbReference>
<dbReference type="InterPro" id="IPR036397">
    <property type="entry name" value="RNaseH_sf"/>
</dbReference>
<dbReference type="Gene3D" id="1.10.30.10">
    <property type="entry name" value="High mobility group box domain"/>
    <property type="match status" value="1"/>
</dbReference>
<feature type="chain" id="PRO_5042247781" description="HMG box domain-containing protein" evidence="6">
    <location>
        <begin position="37"/>
        <end position="1143"/>
    </location>
</feature>
<feature type="region of interest" description="Disordered" evidence="5">
    <location>
        <begin position="689"/>
        <end position="715"/>
    </location>
</feature>
<evidence type="ECO:0000256" key="1">
    <source>
        <dbReference type="ARBA" id="ARBA00004123"/>
    </source>
</evidence>
<dbReference type="Pfam" id="PF13384">
    <property type="entry name" value="HTH_23"/>
    <property type="match status" value="1"/>
</dbReference>
<feature type="domain" description="HMG box" evidence="7">
    <location>
        <begin position="802"/>
        <end position="849"/>
    </location>
</feature>
<feature type="compositionally biased region" description="Basic and acidic residues" evidence="5">
    <location>
        <begin position="770"/>
        <end position="786"/>
    </location>
</feature>
<evidence type="ECO:0000256" key="5">
    <source>
        <dbReference type="SAM" id="MobiDB-lite"/>
    </source>
</evidence>
<keyword evidence="6" id="KW-0732">Signal</keyword>
<keyword evidence="9" id="KW-1185">Reference proteome</keyword>
<dbReference type="SUPFAM" id="SSF47095">
    <property type="entry name" value="HMG-box"/>
    <property type="match status" value="1"/>
</dbReference>
<keyword evidence="3 4" id="KW-0539">Nucleus</keyword>
<dbReference type="Gene3D" id="3.30.420.10">
    <property type="entry name" value="Ribonuclease H-like superfamily/Ribonuclease H"/>
    <property type="match status" value="1"/>
</dbReference>
<evidence type="ECO:0000259" key="7">
    <source>
        <dbReference type="PROSITE" id="PS50118"/>
    </source>
</evidence>
<comment type="subcellular location">
    <subcellularLocation>
        <location evidence="1">Nucleus</location>
    </subcellularLocation>
</comment>
<dbReference type="Pfam" id="PF00505">
    <property type="entry name" value="HMG_box"/>
    <property type="match status" value="1"/>
</dbReference>
<dbReference type="Proteomes" id="UP001274896">
    <property type="component" value="Unassembled WGS sequence"/>
</dbReference>
<gene>
    <name evidence="8" type="ORF">QTP70_020539</name>
</gene>
<evidence type="ECO:0000256" key="3">
    <source>
        <dbReference type="ARBA" id="ARBA00023242"/>
    </source>
</evidence>
<evidence type="ECO:0000313" key="9">
    <source>
        <dbReference type="Proteomes" id="UP001274896"/>
    </source>
</evidence>
<comment type="caution">
    <text evidence="8">The sequence shown here is derived from an EMBL/GenBank/DDBJ whole genome shotgun (WGS) entry which is preliminary data.</text>
</comment>
<accession>A0AAE0QT63</accession>
<sequence length="1143" mass="129535">MMVMMMVNMMIMMVMMMMVVVVVIVMVMMMMMGGDGGDHDDDGVADDGDHDDDGGGDDDDGGDDDGEYDDDGGNGDDDCDDDHGGGDDGDDDNGDDGDEDDDASVYYSCYDSESMFMPVPEPSQDFVPVNQFPSPKQTAAQWKRETPPHPDAHRLPHWCLTSTSEMLSFSTPPFTDPQFYPPFTDPQFYPPFTDPQFYPPFTDPQFYPPFTDPQFYPPFTDPQFYPPFTDPQFYPPFTDPQFYPPFIDPQFYPPFTDPQFYPPFIDPQFYCPFTDPQFYPPFTDPQFYPPFIDPQFYPPFIDPQFYPPFTDPQFYPPFIDPQFYPPFTDPQFYPPFTDPQFYPPFIDPQFYPPFTDPQFYPPFTYPQLYPPLTDPQCCRIQGELIWPRSIGNMIGYKKSLSEWQCLSEVKMGRGSPIPPMLRPKIVEQYQKGVSQRKIAKSLKLSLSTVHNIIQRFRESGTISVRKGQGQKTILDARDLRALRRHCITYRNATVMEITTWAQEYFQKTLSVNTIHRAIRRRRLKLYRSQKKPYLNMIQKRRRFLWTKAHLKWTVAKWKTVLWSDQSKRIKKVLFEKLGRRVIRTKEDKDNPSCYQRSVQKPASLMQTYPVPGLSDEDFNIPPITPPSLTHLGDSESGSYHPLCPPAPHTLHPFNMQGMDLPNMAMPGVTGQDGNLLGNSSLSVMQQMVNSDSRYSGRPHGDAVRPRVPPGMVSQGQLTPVNQLQLSTQLGMSRNTGNNGNSGAHGSPSPPESKSATPSPSSSVHEDDADEALKSGAEKRAATDVAKKPKTPKKKKKKDPNEPQKPVSAYALFFRDTQAAIKGQNPNATFGEVSKIVASMWDGLGEEQKQVLQSASFILYYTHCYFLKKFFTGFTNGTNLKHLNIIPVLFKDLYDGVYKKKTETAKKEYLKQLAAYRATLVSQSYSEPGEVKVSQTSQMLGPKPSSFQSHPGLYMAPPYPQQPHLPPMQPGLTRGGAPRQGANISMGNMAATTPPPLQISPPLHQHISMQQQMGSHAMPLHSPSMAQTRCVSVCVCVSELEVRRELDEVCVCDVCIRVRRELDEVCLCIRVRRELDEVCVCIRVKRELDEGFPLQAEYQSLISVSSPSMDYRSGCRTGPSQGLDWTTDYCTNSALQRDKALYLT</sequence>
<dbReference type="AlphaFoldDB" id="A0AAE0QT63"/>
<feature type="DNA-binding region" description="HMG box" evidence="4">
    <location>
        <begin position="802"/>
        <end position="849"/>
    </location>
</feature>